<dbReference type="OrthoDB" id="1099523at2"/>
<dbReference type="SMART" id="SM00644">
    <property type="entry name" value="Ami_2"/>
    <property type="match status" value="1"/>
</dbReference>
<dbReference type="CDD" id="cd06583">
    <property type="entry name" value="PGRP"/>
    <property type="match status" value="1"/>
</dbReference>
<dbReference type="GO" id="GO:0008745">
    <property type="term" value="F:N-acetylmuramoyl-L-alanine amidase activity"/>
    <property type="evidence" value="ECO:0007669"/>
    <property type="project" value="InterPro"/>
</dbReference>
<reference evidence="2 3" key="1">
    <citation type="submission" date="2019-06" db="EMBL/GenBank/DDBJ databases">
        <title>Sequencing the genomes of 1000 actinobacteria strains.</title>
        <authorList>
            <person name="Klenk H.-P."/>
        </authorList>
    </citation>
    <scope>NUCLEOTIDE SEQUENCE [LARGE SCALE GENOMIC DNA]</scope>
    <source>
        <strain evidence="2 3">DSM 45511</strain>
    </source>
</reference>
<comment type="caution">
    <text evidence="2">The sequence shown here is derived from an EMBL/GenBank/DDBJ whole genome shotgun (WGS) entry which is preliminary data.</text>
</comment>
<dbReference type="Gene3D" id="3.30.1380.10">
    <property type="match status" value="1"/>
</dbReference>
<dbReference type="GO" id="GO:0004180">
    <property type="term" value="F:carboxypeptidase activity"/>
    <property type="evidence" value="ECO:0007669"/>
    <property type="project" value="UniProtKB-KW"/>
</dbReference>
<dbReference type="SUPFAM" id="SSF55166">
    <property type="entry name" value="Hedgehog/DD-peptidase"/>
    <property type="match status" value="1"/>
</dbReference>
<keyword evidence="2" id="KW-0645">Protease</keyword>
<keyword evidence="2" id="KW-0378">Hydrolase</keyword>
<dbReference type="Proteomes" id="UP000319818">
    <property type="component" value="Unassembled WGS sequence"/>
</dbReference>
<sequence length="459" mass="49966">MRSTVDTETANTETVDTEFEQFLGDLWGRFTDTGSADATIVDRTSLTPKNLRKGTRKKVYALVLHQMAFNRGNDRGRYDTVPAHFAILQDGTILQLHPEAALLWTSNGFNAGSVGVEFAGNFPNTKGRCWNSKEHGCHQVTPEQIAAGRRLVRYLIKKIGLTHILTHRQAHHDRENDPGPDIWAGVGQWAVDQLGLNDGGPGFKIDSGNPIPDEWRTWKVTAKSKESEVTYAPGRGSYAPSGTEDATVRAAIRGGVTSENALTDLVFFRRYPGRAGRPISRGEPGYAQLSQEWLRIRDTLVRPILRGAPSAPSPGPIPAPAPGVGVTPGTPDVVTVRGITVARKIASQVQALLAAAEADGVRLGGSGFRSPTRQIELRKQNCGTSQYDIYEKSASLCDPPTARPGTSMHEQGLALDLQHNGAKINSHQNPGYQWLAANAARYGMFNLPSEPWHWSVNGK</sequence>
<dbReference type="RefSeq" id="WP_142103702.1">
    <property type="nucleotide sequence ID" value="NZ_VFPH01000002.1"/>
</dbReference>
<dbReference type="InterPro" id="IPR002502">
    <property type="entry name" value="Amidase_domain"/>
</dbReference>
<dbReference type="InterPro" id="IPR036505">
    <property type="entry name" value="Amidase/PGRP_sf"/>
</dbReference>
<name>A0A543FSR3_9PSEU</name>
<dbReference type="Pfam" id="PF02557">
    <property type="entry name" value="VanY"/>
    <property type="match status" value="1"/>
</dbReference>
<dbReference type="InterPro" id="IPR052179">
    <property type="entry name" value="DD-CPase-like"/>
</dbReference>
<dbReference type="AlphaFoldDB" id="A0A543FSR3"/>
<keyword evidence="3" id="KW-1185">Reference proteome</keyword>
<gene>
    <name evidence="2" type="ORF">FB388_4039</name>
</gene>
<organism evidence="2 3">
    <name type="scientific">Pseudonocardia cypriaca</name>
    <dbReference type="NCBI Taxonomy" id="882449"/>
    <lineage>
        <taxon>Bacteria</taxon>
        <taxon>Bacillati</taxon>
        <taxon>Actinomycetota</taxon>
        <taxon>Actinomycetes</taxon>
        <taxon>Pseudonocardiales</taxon>
        <taxon>Pseudonocardiaceae</taxon>
        <taxon>Pseudonocardia</taxon>
    </lineage>
</organism>
<dbReference type="GO" id="GO:0006508">
    <property type="term" value="P:proteolysis"/>
    <property type="evidence" value="ECO:0007669"/>
    <property type="project" value="InterPro"/>
</dbReference>
<dbReference type="Pfam" id="PF01510">
    <property type="entry name" value="Amidase_2"/>
    <property type="match status" value="1"/>
</dbReference>
<proteinExistence type="predicted"/>
<evidence type="ECO:0000259" key="1">
    <source>
        <dbReference type="SMART" id="SM00644"/>
    </source>
</evidence>
<dbReference type="SUPFAM" id="SSF55846">
    <property type="entry name" value="N-acetylmuramoyl-L-alanine amidase-like"/>
    <property type="match status" value="1"/>
</dbReference>
<dbReference type="CDD" id="cd14814">
    <property type="entry name" value="Peptidase_M15"/>
    <property type="match status" value="1"/>
</dbReference>
<feature type="domain" description="N-acetylmuramoyl-L-alanine amidase" evidence="1">
    <location>
        <begin position="49"/>
        <end position="179"/>
    </location>
</feature>
<evidence type="ECO:0000313" key="2">
    <source>
        <dbReference type="EMBL" id="TQM36852.1"/>
    </source>
</evidence>
<dbReference type="InterPro" id="IPR009045">
    <property type="entry name" value="Zn_M74/Hedgehog-like"/>
</dbReference>
<accession>A0A543FSR3</accession>
<dbReference type="Gene3D" id="3.40.80.10">
    <property type="entry name" value="Peptidoglycan recognition protein-like"/>
    <property type="match status" value="1"/>
</dbReference>
<dbReference type="GO" id="GO:0009253">
    <property type="term" value="P:peptidoglycan catabolic process"/>
    <property type="evidence" value="ECO:0007669"/>
    <property type="project" value="InterPro"/>
</dbReference>
<dbReference type="InterPro" id="IPR003709">
    <property type="entry name" value="VanY-like_core_dom"/>
</dbReference>
<protein>
    <submittedName>
        <fullName evidence="2">D-alanyl-D-alanine carboxypeptidase-like protein</fullName>
    </submittedName>
</protein>
<keyword evidence="2" id="KW-0121">Carboxypeptidase</keyword>
<dbReference type="PANTHER" id="PTHR34385:SF1">
    <property type="entry name" value="PEPTIDOGLYCAN L-ALANYL-D-GLUTAMATE ENDOPEPTIDASE CWLK"/>
    <property type="match status" value="1"/>
</dbReference>
<dbReference type="PANTHER" id="PTHR34385">
    <property type="entry name" value="D-ALANYL-D-ALANINE CARBOXYPEPTIDASE"/>
    <property type="match status" value="1"/>
</dbReference>
<dbReference type="EMBL" id="VFPH01000002">
    <property type="protein sequence ID" value="TQM36852.1"/>
    <property type="molecule type" value="Genomic_DNA"/>
</dbReference>
<evidence type="ECO:0000313" key="3">
    <source>
        <dbReference type="Proteomes" id="UP000319818"/>
    </source>
</evidence>